<dbReference type="AlphaFoldDB" id="A0A140DW33"/>
<keyword evidence="2" id="KW-0472">Membrane</keyword>
<evidence type="ECO:0000256" key="1">
    <source>
        <dbReference type="SAM" id="MobiDB-lite"/>
    </source>
</evidence>
<proteinExistence type="predicted"/>
<evidence type="ECO:0000313" key="4">
    <source>
        <dbReference type="Proteomes" id="UP000069771"/>
    </source>
</evidence>
<evidence type="ECO:0000313" key="3">
    <source>
        <dbReference type="EMBL" id="AMK54860.1"/>
    </source>
</evidence>
<dbReference type="KEGG" id="fro:AALO17_17260"/>
<keyword evidence="2" id="KW-1133">Transmembrane helix</keyword>
<dbReference type="Proteomes" id="UP000069771">
    <property type="component" value="Chromosome"/>
</dbReference>
<dbReference type="EMBL" id="CP011391">
    <property type="protein sequence ID" value="AMK54860.1"/>
    <property type="molecule type" value="Genomic_DNA"/>
</dbReference>
<evidence type="ECO:0000256" key="2">
    <source>
        <dbReference type="SAM" id="Phobius"/>
    </source>
</evidence>
<feature type="compositionally biased region" description="Polar residues" evidence="1">
    <location>
        <begin position="431"/>
        <end position="447"/>
    </location>
</feature>
<keyword evidence="2" id="KW-0812">Transmembrane</keyword>
<keyword evidence="4" id="KW-1185">Reference proteome</keyword>
<dbReference type="PATRIC" id="fig|1702221.3.peg.1682"/>
<feature type="compositionally biased region" description="Basic and acidic residues" evidence="1">
    <location>
        <begin position="350"/>
        <end position="396"/>
    </location>
</feature>
<name>A0A140DW33_9FIRM</name>
<accession>A0A140DW33</accession>
<gene>
    <name evidence="3" type="ORF">AALO17_17260</name>
</gene>
<organism evidence="3 4">
    <name type="scientific">Faecalibaculum rodentium</name>
    <dbReference type="NCBI Taxonomy" id="1702221"/>
    <lineage>
        <taxon>Bacteria</taxon>
        <taxon>Bacillati</taxon>
        <taxon>Bacillota</taxon>
        <taxon>Erysipelotrichia</taxon>
        <taxon>Erysipelotrichales</taxon>
        <taxon>Erysipelotrichaceae</taxon>
        <taxon>Faecalibaculum</taxon>
    </lineage>
</organism>
<feature type="transmembrane region" description="Helical" evidence="2">
    <location>
        <begin position="21"/>
        <end position="43"/>
    </location>
</feature>
<feature type="compositionally biased region" description="Low complexity" evidence="1">
    <location>
        <begin position="397"/>
        <end position="412"/>
    </location>
</feature>
<reference evidence="3 4" key="1">
    <citation type="journal article" date="2016" name="Gut Pathog.">
        <title>Whole genome sequencing of "Faecalibaculum rodentium" ALO17, isolated from C57BL/6J laboratory mouse feces.</title>
        <authorList>
            <person name="Lim S."/>
            <person name="Chang D.H."/>
            <person name="Ahn S."/>
            <person name="Kim B.C."/>
        </authorList>
    </citation>
    <scope>NUCLEOTIDE SEQUENCE [LARGE SCALE GENOMIC DNA]</scope>
    <source>
        <strain evidence="3 4">Alo17</strain>
    </source>
</reference>
<sequence length="464" mass="51603">MEMKQKSRKDRQSGSAQLTARRLFEGGLVLLTVLGIVIGGNAFREHRRVVGAREQAVAAATDLIATTYVSRAGVEDTLAEQALALEWPEDTVDWAMEQLAETDWTAEALEAALAQGTEEDISEKALENRLMQLQFTTAETEAALSGLSGRFDYDARAVSSLKHCAEDLDGSLSRRDGRSHLEHALFTESQVQMALDSDAVNWQTAAEKQAGELLQDPLSRKGLEAGLSQAEFTTQEIRQAVDAVDPDFALNCTRYLRTADPGNCRSLVRLREAAQSRQFEEPQIAKALESRDFRYNAVRLARQLTASCSEAMSKEDLSRELKDAEFTDEEQAFVLKYYDESTGEMPGESAIRDKIRQEEEAKKKAEEQRKKAEEEEKKKAEEKARKKAEEEQRRAQEAAQKAAEEAAAAAQAPSTPQTDAATVWIPRTGSKYHSNPNCSNMKSPSAGTFDQAMAWGYDRCKKCW</sequence>
<feature type="region of interest" description="Disordered" evidence="1">
    <location>
        <begin position="343"/>
        <end position="447"/>
    </location>
</feature>
<protein>
    <submittedName>
        <fullName evidence="3">Uncharacterized protein</fullName>
    </submittedName>
</protein>